<evidence type="ECO:0000313" key="2">
    <source>
        <dbReference type="Proteomes" id="UP001185028"/>
    </source>
</evidence>
<gene>
    <name evidence="1" type="ORF">JOC58_001527</name>
</gene>
<dbReference type="Proteomes" id="UP001185028">
    <property type="component" value="Unassembled WGS sequence"/>
</dbReference>
<evidence type="ECO:0000313" key="1">
    <source>
        <dbReference type="EMBL" id="MDR6243634.1"/>
    </source>
</evidence>
<dbReference type="Pfam" id="PF20453">
    <property type="entry name" value="DUF6707"/>
    <property type="match status" value="1"/>
</dbReference>
<protein>
    <recommendedName>
        <fullName evidence="3">Tetratricopeptide repeat protein</fullName>
    </recommendedName>
</protein>
<dbReference type="EMBL" id="JAVDQH010000005">
    <property type="protein sequence ID" value="MDR6243634.1"/>
    <property type="molecule type" value="Genomic_DNA"/>
</dbReference>
<dbReference type="InterPro" id="IPR046553">
    <property type="entry name" value="DUF6707"/>
</dbReference>
<evidence type="ECO:0008006" key="3">
    <source>
        <dbReference type="Google" id="ProtNLM"/>
    </source>
</evidence>
<reference evidence="1 2" key="1">
    <citation type="submission" date="2023-07" db="EMBL/GenBank/DDBJ databases">
        <title>Genomic Encyclopedia of Type Strains, Phase IV (KMG-IV): sequencing the most valuable type-strain genomes for metagenomic binning, comparative biology and taxonomic classification.</title>
        <authorList>
            <person name="Goeker M."/>
        </authorList>
    </citation>
    <scope>NUCLEOTIDE SEQUENCE [LARGE SCALE GENOMIC DNA]</scope>
    <source>
        <strain evidence="1 2">DSM 22170</strain>
    </source>
</reference>
<organism evidence="1 2">
    <name type="scientific">Paenibacillus hunanensis</name>
    <dbReference type="NCBI Taxonomy" id="539262"/>
    <lineage>
        <taxon>Bacteria</taxon>
        <taxon>Bacillati</taxon>
        <taxon>Bacillota</taxon>
        <taxon>Bacilli</taxon>
        <taxon>Bacillales</taxon>
        <taxon>Paenibacillaceae</taxon>
        <taxon>Paenibacillus</taxon>
    </lineage>
</organism>
<sequence length="207" mass="23233">MDEKLTLKQAVAQVMEVQALTDYMKHLPARDMRSDKDKLQTLSELGWLLYAKGEHDAAFQIAKPLAQVAFDGNYNRWTWLEHANVLLALTAPEEEKEAARQHAIHAIEQAVRTGDKDIVEVKKDVHKRFLNGDTLDTDSIQRSIDEGDRAGEAARRLILLKNLCKIELLGGSKAYSAERAAQEAEAQIQAIREIEAELGLFKLSPFA</sequence>
<comment type="caution">
    <text evidence="1">The sequence shown here is derived from an EMBL/GenBank/DDBJ whole genome shotgun (WGS) entry which is preliminary data.</text>
</comment>
<name>A0ABU1IWU5_9BACL</name>
<keyword evidence="2" id="KW-1185">Reference proteome</keyword>
<dbReference type="RefSeq" id="WP_188776844.1">
    <property type="nucleotide sequence ID" value="NZ_BMMB01000008.1"/>
</dbReference>
<proteinExistence type="predicted"/>
<accession>A0ABU1IWU5</accession>